<dbReference type="KEGG" id="plw:D5F53_26420"/>
<dbReference type="AlphaFoldDB" id="A0A385TZ87"/>
<evidence type="ECO:0000313" key="3">
    <source>
        <dbReference type="Proteomes" id="UP000266552"/>
    </source>
</evidence>
<dbReference type="Proteomes" id="UP000266552">
    <property type="component" value="Chromosome"/>
</dbReference>
<sequence length="291" mass="32362">MKALRTFKLAHRGAVLLGVMMMVMLLASCGFGKAGDVKESSETGGQAITSEMTDGSQSQDYVTTHRGQTFGQVNPSLFGTFDSAKEVEAFDQALRTAIKMPGIMNVVEPEYDVEIHYKGKITSIHLWLEPDSKRGMFTYITDTGTGYQLTDQSTAQLTEFIGQLRYSPDQAKENGDVVFTVGGIANREIWDKFVTEVKKEKAASVQLTTYTKEGSPIFNNLEYGYQGEFIRHRFDTTHDPMGMPLKSVEFCKELVAAQTEQGVEYRLNGCGEGHDQESETFHVLFPVDDAK</sequence>
<organism evidence="2 3">
    <name type="scientific">Paenibacillus lautus</name>
    <name type="common">Bacillus lautus</name>
    <dbReference type="NCBI Taxonomy" id="1401"/>
    <lineage>
        <taxon>Bacteria</taxon>
        <taxon>Bacillati</taxon>
        <taxon>Bacillota</taxon>
        <taxon>Bacilli</taxon>
        <taxon>Bacillales</taxon>
        <taxon>Paenibacillaceae</taxon>
        <taxon>Paenibacillus</taxon>
    </lineage>
</organism>
<dbReference type="InterPro" id="IPR058780">
    <property type="entry name" value="YhfM-like_dom"/>
</dbReference>
<dbReference type="EMBL" id="CP032412">
    <property type="protein sequence ID" value="AYB46625.1"/>
    <property type="molecule type" value="Genomic_DNA"/>
</dbReference>
<dbReference type="PROSITE" id="PS51257">
    <property type="entry name" value="PROKAR_LIPOPROTEIN"/>
    <property type="match status" value="1"/>
</dbReference>
<evidence type="ECO:0000259" key="1">
    <source>
        <dbReference type="Pfam" id="PF26353"/>
    </source>
</evidence>
<dbReference type="RefSeq" id="WP_119850186.1">
    <property type="nucleotide sequence ID" value="NZ_CP032412.1"/>
</dbReference>
<dbReference type="InterPro" id="IPR025372">
    <property type="entry name" value="DUF4362"/>
</dbReference>
<feature type="domain" description="YhfM-like" evidence="1">
    <location>
        <begin position="80"/>
        <end position="161"/>
    </location>
</feature>
<reference evidence="2 3" key="1">
    <citation type="submission" date="2018-09" db="EMBL/GenBank/DDBJ databases">
        <title>Genome Sequence of Paenibacillus lautus Strain E7593-69, Azo Dye-Degrading Bacteria, Isolated from Commercial Tattoo Inks.</title>
        <authorList>
            <person name="Nho S.W."/>
            <person name="Kim S.-J."/>
            <person name="Kweon O."/>
            <person name="Cerniglia C.E."/>
        </authorList>
    </citation>
    <scope>NUCLEOTIDE SEQUENCE [LARGE SCALE GENOMIC DNA]</scope>
    <source>
        <strain evidence="2 3">E7593-69</strain>
    </source>
</reference>
<dbReference type="Pfam" id="PF14275">
    <property type="entry name" value="DUF4362"/>
    <property type="match status" value="1"/>
</dbReference>
<evidence type="ECO:0000313" key="2">
    <source>
        <dbReference type="EMBL" id="AYB46625.1"/>
    </source>
</evidence>
<name>A0A385TZ87_PAELA</name>
<gene>
    <name evidence="2" type="ORF">D5F53_26420</name>
</gene>
<dbReference type="Pfam" id="PF26353">
    <property type="entry name" value="YhfM"/>
    <property type="match status" value="1"/>
</dbReference>
<keyword evidence="3" id="KW-1185">Reference proteome</keyword>
<proteinExistence type="predicted"/>
<protein>
    <submittedName>
        <fullName evidence="2">DUF4362 domain-containing protein</fullName>
    </submittedName>
</protein>
<accession>A0A385TZ87</accession>